<keyword evidence="6" id="KW-0325">Glycoprotein</keyword>
<keyword evidence="5 7" id="KW-0732">Signal</keyword>
<evidence type="ECO:0000259" key="8">
    <source>
        <dbReference type="Pfam" id="PF04668"/>
    </source>
</evidence>
<evidence type="ECO:0000256" key="2">
    <source>
        <dbReference type="ARBA" id="ARBA00010047"/>
    </source>
</evidence>
<evidence type="ECO:0000256" key="5">
    <source>
        <dbReference type="ARBA" id="ARBA00022729"/>
    </source>
</evidence>
<evidence type="ECO:0000256" key="4">
    <source>
        <dbReference type="ARBA" id="ARBA00022525"/>
    </source>
</evidence>
<dbReference type="InterPro" id="IPR057726">
    <property type="entry name" value="Tsg_C"/>
</dbReference>
<evidence type="ECO:0000256" key="7">
    <source>
        <dbReference type="SAM" id="SignalP"/>
    </source>
</evidence>
<comment type="similarity">
    <text evidence="2">Belongs to the twisted gastrulation protein family.</text>
</comment>
<accession>A0A7R8UVK1</accession>
<feature type="chain" id="PRO_5030756449" description="Twisted gastrulation" evidence="7">
    <location>
        <begin position="27"/>
        <end position="240"/>
    </location>
</feature>
<evidence type="ECO:0000256" key="3">
    <source>
        <dbReference type="ARBA" id="ARBA00022473"/>
    </source>
</evidence>
<dbReference type="InParanoid" id="A0A7R8UVK1"/>
<gene>
    <name evidence="10" type="ORF">HERILL_LOCUS10041</name>
</gene>
<feature type="domain" description="Tsg N-terminal" evidence="9">
    <location>
        <begin position="26"/>
        <end position="81"/>
    </location>
</feature>
<dbReference type="Proteomes" id="UP000594454">
    <property type="component" value="Chromosome 4"/>
</dbReference>
<dbReference type="InterPro" id="IPR006761">
    <property type="entry name" value="Tsg"/>
</dbReference>
<dbReference type="AlphaFoldDB" id="A0A7R8UVK1"/>
<evidence type="ECO:0000313" key="11">
    <source>
        <dbReference type="Proteomes" id="UP000594454"/>
    </source>
</evidence>
<dbReference type="GO" id="GO:0030510">
    <property type="term" value="P:regulation of BMP signaling pathway"/>
    <property type="evidence" value="ECO:0007669"/>
    <property type="project" value="TreeGrafter"/>
</dbReference>
<evidence type="ECO:0000256" key="6">
    <source>
        <dbReference type="ARBA" id="ARBA00023180"/>
    </source>
</evidence>
<dbReference type="OMA" id="CCRECAF"/>
<keyword evidence="4" id="KW-0964">Secreted</keyword>
<dbReference type="InterPro" id="IPR057635">
    <property type="entry name" value="Tsg_N"/>
</dbReference>
<feature type="signal peptide" evidence="7">
    <location>
        <begin position="1"/>
        <end position="26"/>
    </location>
</feature>
<sequence>MASLWQAIFLLYAIFKIISITNLSNACNELVCASIVTKCMLIRSCDCSITSCTCCPSCLRCLDTFYAECCDCVGMCDNTKEPQNATKVFHESSLSGSPELFKALLTDPDPADSWLVFEFPVNVNQMITKEDHLNQWYKHQQKLIIGGMINCSLVFLEDCASEAKCKKICESMGAEVSIWFQDGCCECSGCPSIAIFESRCSNCPLFEGLDPDEDYDYLGEDDEEAIYDQMPLDAESEEKD</sequence>
<keyword evidence="11" id="KW-1185">Reference proteome</keyword>
<keyword evidence="3" id="KW-0217">Developmental protein</keyword>
<dbReference type="Pfam" id="PF04668">
    <property type="entry name" value="Tsg"/>
    <property type="match status" value="1"/>
</dbReference>
<dbReference type="Pfam" id="PF23782">
    <property type="entry name" value="Tsg_N"/>
    <property type="match status" value="1"/>
</dbReference>
<name>A0A7R8UVK1_HERIL</name>
<organism evidence="10 11">
    <name type="scientific">Hermetia illucens</name>
    <name type="common">Black soldier fly</name>
    <dbReference type="NCBI Taxonomy" id="343691"/>
    <lineage>
        <taxon>Eukaryota</taxon>
        <taxon>Metazoa</taxon>
        <taxon>Ecdysozoa</taxon>
        <taxon>Arthropoda</taxon>
        <taxon>Hexapoda</taxon>
        <taxon>Insecta</taxon>
        <taxon>Pterygota</taxon>
        <taxon>Neoptera</taxon>
        <taxon>Endopterygota</taxon>
        <taxon>Diptera</taxon>
        <taxon>Brachycera</taxon>
        <taxon>Stratiomyomorpha</taxon>
        <taxon>Stratiomyidae</taxon>
        <taxon>Hermetiinae</taxon>
        <taxon>Hermetia</taxon>
    </lineage>
</organism>
<protein>
    <recommendedName>
        <fullName evidence="12">Twisted gastrulation</fullName>
    </recommendedName>
</protein>
<dbReference type="EMBL" id="LR899012">
    <property type="protein sequence ID" value="CAD7087325.1"/>
    <property type="molecule type" value="Genomic_DNA"/>
</dbReference>
<dbReference type="PANTHER" id="PTHR12312">
    <property type="entry name" value="TWISTED GASTRULATION PROTEIN HOMOLOG 1-A-RELATED"/>
    <property type="match status" value="1"/>
</dbReference>
<feature type="domain" description="Tsg C-terminal" evidence="8">
    <location>
        <begin position="95"/>
        <end position="204"/>
    </location>
</feature>
<evidence type="ECO:0000259" key="9">
    <source>
        <dbReference type="Pfam" id="PF23782"/>
    </source>
</evidence>
<dbReference type="GO" id="GO:0005615">
    <property type="term" value="C:extracellular space"/>
    <property type="evidence" value="ECO:0007669"/>
    <property type="project" value="TreeGrafter"/>
</dbReference>
<dbReference type="OrthoDB" id="10433057at2759"/>
<reference evidence="10 11" key="1">
    <citation type="submission" date="2020-11" db="EMBL/GenBank/DDBJ databases">
        <authorList>
            <person name="Wallbank WR R."/>
            <person name="Pardo Diaz C."/>
            <person name="Kozak K."/>
            <person name="Martin S."/>
            <person name="Jiggins C."/>
            <person name="Moest M."/>
            <person name="Warren A I."/>
            <person name="Generalovic N T."/>
            <person name="Byers J.R.P. K."/>
            <person name="Montejo-Kovacevich G."/>
            <person name="Yen C E."/>
        </authorList>
    </citation>
    <scope>NUCLEOTIDE SEQUENCE [LARGE SCALE GENOMIC DNA]</scope>
</reference>
<proteinExistence type="inferred from homology"/>
<evidence type="ECO:0000256" key="1">
    <source>
        <dbReference type="ARBA" id="ARBA00004613"/>
    </source>
</evidence>
<dbReference type="PANTHER" id="PTHR12312:SF16">
    <property type="entry name" value="TWISTED GASTRULATION PROTEIN HOMOLOG 1-A-RELATED"/>
    <property type="match status" value="1"/>
</dbReference>
<comment type="subcellular location">
    <subcellularLocation>
        <location evidence="1">Secreted</location>
    </subcellularLocation>
</comment>
<evidence type="ECO:0008006" key="12">
    <source>
        <dbReference type="Google" id="ProtNLM"/>
    </source>
</evidence>
<evidence type="ECO:0000313" key="10">
    <source>
        <dbReference type="EMBL" id="CAD7087325.1"/>
    </source>
</evidence>